<dbReference type="EMBL" id="JABCKI010007702">
    <property type="protein sequence ID" value="KAG5633477.1"/>
    <property type="molecule type" value="Genomic_DNA"/>
</dbReference>
<organism evidence="1 2">
    <name type="scientific">Sphagnurus paluster</name>
    <dbReference type="NCBI Taxonomy" id="117069"/>
    <lineage>
        <taxon>Eukaryota</taxon>
        <taxon>Fungi</taxon>
        <taxon>Dikarya</taxon>
        <taxon>Basidiomycota</taxon>
        <taxon>Agaricomycotina</taxon>
        <taxon>Agaricomycetes</taxon>
        <taxon>Agaricomycetidae</taxon>
        <taxon>Agaricales</taxon>
        <taxon>Tricholomatineae</taxon>
        <taxon>Lyophyllaceae</taxon>
        <taxon>Sphagnurus</taxon>
    </lineage>
</organism>
<proteinExistence type="predicted"/>
<accession>A0A9P7FRB9</accession>
<reference evidence="1" key="1">
    <citation type="submission" date="2021-02" db="EMBL/GenBank/DDBJ databases">
        <authorList>
            <person name="Nieuwenhuis M."/>
            <person name="Van De Peppel L.J.J."/>
        </authorList>
    </citation>
    <scope>NUCLEOTIDE SEQUENCE</scope>
    <source>
        <strain evidence="1">D49</strain>
    </source>
</reference>
<dbReference type="AlphaFoldDB" id="A0A9P7FRB9"/>
<dbReference type="Proteomes" id="UP000717328">
    <property type="component" value="Unassembled WGS sequence"/>
</dbReference>
<keyword evidence="2" id="KW-1185">Reference proteome</keyword>
<comment type="caution">
    <text evidence="1">The sequence shown here is derived from an EMBL/GenBank/DDBJ whole genome shotgun (WGS) entry which is preliminary data.</text>
</comment>
<evidence type="ECO:0000313" key="2">
    <source>
        <dbReference type="Proteomes" id="UP000717328"/>
    </source>
</evidence>
<reference evidence="1" key="2">
    <citation type="submission" date="2021-10" db="EMBL/GenBank/DDBJ databases">
        <title>Phylogenomics reveals ancestral predisposition of the termite-cultivated fungus Termitomyces towards a domesticated lifestyle.</title>
        <authorList>
            <person name="Auxier B."/>
            <person name="Grum-Grzhimaylo A."/>
            <person name="Cardenas M.E."/>
            <person name="Lodge J.D."/>
            <person name="Laessoe T."/>
            <person name="Pedersen O."/>
            <person name="Smith M.E."/>
            <person name="Kuyper T.W."/>
            <person name="Franco-Molano E.A."/>
            <person name="Baroni T.J."/>
            <person name="Aanen D.K."/>
        </authorList>
    </citation>
    <scope>NUCLEOTIDE SEQUENCE</scope>
    <source>
        <strain evidence="1">D49</strain>
    </source>
</reference>
<name>A0A9P7FRB9_9AGAR</name>
<evidence type="ECO:0000313" key="1">
    <source>
        <dbReference type="EMBL" id="KAG5633477.1"/>
    </source>
</evidence>
<feature type="non-terminal residue" evidence="1">
    <location>
        <position position="106"/>
    </location>
</feature>
<gene>
    <name evidence="1" type="ORF">H0H81_007424</name>
</gene>
<sequence>MVEMQAVPKGCALMLLSRGIRDGRTKSTHLDEMLPAAQLGAGDGATAWFLDVDLAGMMAAAGIDADVVIEVVPAARMGSGVAGSSNIGGAGIVGAVDALVQQADFL</sequence>
<protein>
    <submittedName>
        <fullName evidence="1">Uncharacterized protein</fullName>
    </submittedName>
</protein>